<feature type="region of interest" description="Disordered" evidence="1">
    <location>
        <begin position="122"/>
        <end position="142"/>
    </location>
</feature>
<reference evidence="2" key="1">
    <citation type="submission" date="2022-01" db="EMBL/GenBank/DDBJ databases">
        <authorList>
            <person name="King R."/>
        </authorList>
    </citation>
    <scope>NUCLEOTIDE SEQUENCE</scope>
</reference>
<keyword evidence="3" id="KW-1185">Reference proteome</keyword>
<protein>
    <submittedName>
        <fullName evidence="2">Uncharacterized protein</fullName>
    </submittedName>
</protein>
<accession>A0A9P0CNY5</accession>
<dbReference type="Proteomes" id="UP001153636">
    <property type="component" value="Chromosome 15"/>
</dbReference>
<sequence length="142" mass="16150">MPKAKQATSDTKTAMIQNINPISSNINITKVVNVRDGGPMVRCENSDECIKFKKLADEKLANDYTIKEVPVLNPRFKIIGISENLSENDLINVIKSQNKNEICPDRNLKVISQLTRGAKIETKRRSKTNIKRKQIETERKKL</sequence>
<name>A0A9P0CNY5_9CUCU</name>
<evidence type="ECO:0000256" key="1">
    <source>
        <dbReference type="SAM" id="MobiDB-lite"/>
    </source>
</evidence>
<evidence type="ECO:0000313" key="2">
    <source>
        <dbReference type="EMBL" id="CAH1103988.1"/>
    </source>
</evidence>
<dbReference type="EMBL" id="OV651827">
    <property type="protein sequence ID" value="CAH1103988.1"/>
    <property type="molecule type" value="Genomic_DNA"/>
</dbReference>
<gene>
    <name evidence="2" type="ORF">PSYICH_LOCUS4972</name>
</gene>
<dbReference type="AlphaFoldDB" id="A0A9P0CNY5"/>
<feature type="compositionally biased region" description="Basic and acidic residues" evidence="1">
    <location>
        <begin position="133"/>
        <end position="142"/>
    </location>
</feature>
<dbReference type="OrthoDB" id="6775559at2759"/>
<organism evidence="2 3">
    <name type="scientific">Psylliodes chrysocephalus</name>
    <dbReference type="NCBI Taxonomy" id="3402493"/>
    <lineage>
        <taxon>Eukaryota</taxon>
        <taxon>Metazoa</taxon>
        <taxon>Ecdysozoa</taxon>
        <taxon>Arthropoda</taxon>
        <taxon>Hexapoda</taxon>
        <taxon>Insecta</taxon>
        <taxon>Pterygota</taxon>
        <taxon>Neoptera</taxon>
        <taxon>Endopterygota</taxon>
        <taxon>Coleoptera</taxon>
        <taxon>Polyphaga</taxon>
        <taxon>Cucujiformia</taxon>
        <taxon>Chrysomeloidea</taxon>
        <taxon>Chrysomelidae</taxon>
        <taxon>Galerucinae</taxon>
        <taxon>Alticini</taxon>
        <taxon>Psylliodes</taxon>
    </lineage>
</organism>
<proteinExistence type="predicted"/>
<evidence type="ECO:0000313" key="3">
    <source>
        <dbReference type="Proteomes" id="UP001153636"/>
    </source>
</evidence>